<proteinExistence type="predicted"/>
<organism evidence="1 2">
    <name type="scientific">Methylorubrum thiocyanatum</name>
    <dbReference type="NCBI Taxonomy" id="47958"/>
    <lineage>
        <taxon>Bacteria</taxon>
        <taxon>Pseudomonadati</taxon>
        <taxon>Pseudomonadota</taxon>
        <taxon>Alphaproteobacteria</taxon>
        <taxon>Hyphomicrobiales</taxon>
        <taxon>Methylobacteriaceae</taxon>
        <taxon>Methylorubrum</taxon>
    </lineage>
</organism>
<accession>A0AA40S1J1</accession>
<dbReference type="InterPro" id="IPR007367">
    <property type="entry name" value="DUF433"/>
</dbReference>
<name>A0AA40S1J1_9HYPH</name>
<comment type="caution">
    <text evidence="1">The sequence shown here is derived from an EMBL/GenBank/DDBJ whole genome shotgun (WGS) entry which is preliminary data.</text>
</comment>
<sequence length="214" mass="23194">MTAMEMLRPTEAAVVSGVGLREVHHAIDRGVLPDELVRLGEERRVSAIGCPLIAFYYGSAKRLTAEERLSAIRVVGRRIRAEPAEPDFARPAQGWVVRDGFLQIDFEPFITGAAERWERYRRALALVSSSPSVLSGTPVIAGTRIPVHDVAASVAAGQPSERIHAAYPGLDDERIALAALYAAANPRQGRPRANPILDGAGLVSEERITRRKAG</sequence>
<dbReference type="Proteomes" id="UP000543554">
    <property type="component" value="Unassembled WGS sequence"/>
</dbReference>
<dbReference type="RefSeq" id="WP_210279922.1">
    <property type="nucleotide sequence ID" value="NZ_BPRF01000038.1"/>
</dbReference>
<dbReference type="InterPro" id="IPR036388">
    <property type="entry name" value="WH-like_DNA-bd_sf"/>
</dbReference>
<protein>
    <submittedName>
        <fullName evidence="1">Uncharacterized protein (DUF433 family)</fullName>
    </submittedName>
</protein>
<keyword evidence="2" id="KW-1185">Reference proteome</keyword>
<dbReference type="InterPro" id="IPR009057">
    <property type="entry name" value="Homeodomain-like_sf"/>
</dbReference>
<dbReference type="EMBL" id="JACJIB010000003">
    <property type="protein sequence ID" value="MBA8912880.1"/>
    <property type="molecule type" value="Genomic_DNA"/>
</dbReference>
<dbReference type="AlphaFoldDB" id="A0AA40S1J1"/>
<dbReference type="SUPFAM" id="SSF46689">
    <property type="entry name" value="Homeodomain-like"/>
    <property type="match status" value="1"/>
</dbReference>
<evidence type="ECO:0000313" key="2">
    <source>
        <dbReference type="Proteomes" id="UP000543554"/>
    </source>
</evidence>
<dbReference type="Gene3D" id="1.10.10.10">
    <property type="entry name" value="Winged helix-like DNA-binding domain superfamily/Winged helix DNA-binding domain"/>
    <property type="match status" value="1"/>
</dbReference>
<evidence type="ECO:0000313" key="1">
    <source>
        <dbReference type="EMBL" id="MBA8912880.1"/>
    </source>
</evidence>
<gene>
    <name evidence="1" type="ORF">HNR51_001958</name>
</gene>
<dbReference type="Pfam" id="PF04255">
    <property type="entry name" value="DUF433"/>
    <property type="match status" value="1"/>
</dbReference>
<reference evidence="1 2" key="1">
    <citation type="submission" date="2020-08" db="EMBL/GenBank/DDBJ databases">
        <title>Genomic Encyclopedia of Type Strains, Phase IV (KMG-IV): sequencing the most valuable type-strain genomes for metagenomic binning, comparative biology and taxonomic classification.</title>
        <authorList>
            <person name="Goeker M."/>
        </authorList>
    </citation>
    <scope>NUCLEOTIDE SEQUENCE [LARGE SCALE GENOMIC DNA]</scope>
    <source>
        <strain evidence="1 2">DSM 11490</strain>
    </source>
</reference>